<feature type="compositionally biased region" description="Low complexity" evidence="2">
    <location>
        <begin position="277"/>
        <end position="295"/>
    </location>
</feature>
<feature type="region of interest" description="Disordered" evidence="2">
    <location>
        <begin position="277"/>
        <end position="318"/>
    </location>
</feature>
<evidence type="ECO:0000256" key="3">
    <source>
        <dbReference type="SAM" id="Phobius"/>
    </source>
</evidence>
<evidence type="ECO:0000313" key="5">
    <source>
        <dbReference type="Proteomes" id="UP001152795"/>
    </source>
</evidence>
<keyword evidence="3" id="KW-1133">Transmembrane helix</keyword>
<accession>A0A7D9HM91</accession>
<proteinExistence type="predicted"/>
<evidence type="ECO:0000256" key="1">
    <source>
        <dbReference type="SAM" id="Coils"/>
    </source>
</evidence>
<keyword evidence="1" id="KW-0175">Coiled coil</keyword>
<keyword evidence="5" id="KW-1185">Reference proteome</keyword>
<feature type="compositionally biased region" description="Polar residues" evidence="2">
    <location>
        <begin position="297"/>
        <end position="308"/>
    </location>
</feature>
<sequence length="318" mass="35994">MKYALFEFVNEKACEIGETQWITREDPETFQNINWDVEKEIIVAWPTEFSKVSKKIVKGSIDPLKVSTTTCVARVLKFSDDYESIRQHMTRYIETGSIATPSHGRGQRTSQKTSRYDDSNEESEQERSPKRQKRQQHSRNDSTSDAAIQALKAKYNFHNNKVLCASQSQSAETEDNNTTNDDQIKELKKENHDLQQEIKKTKKLHICMALLTTSKVLFFFLILLPMILPNFAFFLLNEAMFCKLTISIFLKLALSAIPSLPGIVTDLRKQVEKLKDGNSSSISSSSGSLHNSPLSAGTLSRSPSLKESANSDDESDVW</sequence>
<feature type="transmembrane region" description="Helical" evidence="3">
    <location>
        <begin position="206"/>
        <end position="228"/>
    </location>
</feature>
<gene>
    <name evidence="4" type="ORF">PACLA_8A027848</name>
</gene>
<feature type="region of interest" description="Disordered" evidence="2">
    <location>
        <begin position="94"/>
        <end position="144"/>
    </location>
</feature>
<reference evidence="4" key="1">
    <citation type="submission" date="2020-04" db="EMBL/GenBank/DDBJ databases">
        <authorList>
            <person name="Alioto T."/>
            <person name="Alioto T."/>
            <person name="Gomez Garrido J."/>
        </authorList>
    </citation>
    <scope>NUCLEOTIDE SEQUENCE</scope>
    <source>
        <strain evidence="4">A484AB</strain>
    </source>
</reference>
<comment type="caution">
    <text evidence="4">The sequence shown here is derived from an EMBL/GenBank/DDBJ whole genome shotgun (WGS) entry which is preliminary data.</text>
</comment>
<keyword evidence="3" id="KW-0812">Transmembrane</keyword>
<protein>
    <submittedName>
        <fullName evidence="4">Uncharacterized protein</fullName>
    </submittedName>
</protein>
<name>A0A7D9HM91_PARCT</name>
<dbReference type="Proteomes" id="UP001152795">
    <property type="component" value="Unassembled WGS sequence"/>
</dbReference>
<evidence type="ECO:0000256" key="2">
    <source>
        <dbReference type="SAM" id="MobiDB-lite"/>
    </source>
</evidence>
<evidence type="ECO:0000313" key="4">
    <source>
        <dbReference type="EMBL" id="CAB3984064.1"/>
    </source>
</evidence>
<dbReference type="AlphaFoldDB" id="A0A7D9HM91"/>
<organism evidence="4 5">
    <name type="scientific">Paramuricea clavata</name>
    <name type="common">Red gorgonian</name>
    <name type="synonym">Violescent sea-whip</name>
    <dbReference type="NCBI Taxonomy" id="317549"/>
    <lineage>
        <taxon>Eukaryota</taxon>
        <taxon>Metazoa</taxon>
        <taxon>Cnidaria</taxon>
        <taxon>Anthozoa</taxon>
        <taxon>Octocorallia</taxon>
        <taxon>Malacalcyonacea</taxon>
        <taxon>Plexauridae</taxon>
        <taxon>Paramuricea</taxon>
    </lineage>
</organism>
<dbReference type="EMBL" id="CACRXK020000692">
    <property type="protein sequence ID" value="CAB3984064.1"/>
    <property type="molecule type" value="Genomic_DNA"/>
</dbReference>
<feature type="coiled-coil region" evidence="1">
    <location>
        <begin position="170"/>
        <end position="204"/>
    </location>
</feature>
<feature type="transmembrane region" description="Helical" evidence="3">
    <location>
        <begin position="248"/>
        <end position="267"/>
    </location>
</feature>
<keyword evidence="3" id="KW-0472">Membrane</keyword>